<proteinExistence type="predicted"/>
<organism evidence="1 2">
    <name type="scientific">Fraxinus pennsylvanica</name>
    <dbReference type="NCBI Taxonomy" id="56036"/>
    <lineage>
        <taxon>Eukaryota</taxon>
        <taxon>Viridiplantae</taxon>
        <taxon>Streptophyta</taxon>
        <taxon>Embryophyta</taxon>
        <taxon>Tracheophyta</taxon>
        <taxon>Spermatophyta</taxon>
        <taxon>Magnoliopsida</taxon>
        <taxon>eudicotyledons</taxon>
        <taxon>Gunneridae</taxon>
        <taxon>Pentapetalae</taxon>
        <taxon>asterids</taxon>
        <taxon>lamiids</taxon>
        <taxon>Lamiales</taxon>
        <taxon>Oleaceae</taxon>
        <taxon>Oleeae</taxon>
        <taxon>Fraxinus</taxon>
    </lineage>
</organism>
<protein>
    <submittedName>
        <fullName evidence="1">Uncharacterized protein</fullName>
    </submittedName>
</protein>
<evidence type="ECO:0000313" key="2">
    <source>
        <dbReference type="Proteomes" id="UP000834106"/>
    </source>
</evidence>
<name>A0AAD1ZWX0_9LAMI</name>
<dbReference type="Proteomes" id="UP000834106">
    <property type="component" value="Chromosome 15"/>
</dbReference>
<evidence type="ECO:0000313" key="1">
    <source>
        <dbReference type="EMBL" id="CAI9777134.1"/>
    </source>
</evidence>
<dbReference type="EMBL" id="OU503050">
    <property type="protein sequence ID" value="CAI9777134.1"/>
    <property type="molecule type" value="Genomic_DNA"/>
</dbReference>
<keyword evidence="2" id="KW-1185">Reference proteome</keyword>
<dbReference type="AlphaFoldDB" id="A0AAD1ZWX0"/>
<accession>A0AAD1ZWX0</accession>
<gene>
    <name evidence="1" type="ORF">FPE_LOCUS24564</name>
</gene>
<sequence>MPIYPLPTTETSIETLFPKCVSALLLIVGNLVQPRPIISVDSNVETIGRSIHGSSENHTSSELVTEKSLTPVAVDKESVPVFDNILGKMTGSAVDNKPFFLKIPRHCNQPLNWR</sequence>
<reference evidence="1" key="1">
    <citation type="submission" date="2023-05" db="EMBL/GenBank/DDBJ databases">
        <authorList>
            <person name="Huff M."/>
        </authorList>
    </citation>
    <scope>NUCLEOTIDE SEQUENCE</scope>
</reference>